<evidence type="ECO:0000256" key="3">
    <source>
        <dbReference type="ARBA" id="ARBA00022723"/>
    </source>
</evidence>
<evidence type="ECO:0000256" key="4">
    <source>
        <dbReference type="ARBA" id="ARBA00022842"/>
    </source>
</evidence>
<organism evidence="13 14">
    <name type="scientific">Ferroglobus placidus (strain DSM 10642 / AEDII12DO)</name>
    <dbReference type="NCBI Taxonomy" id="589924"/>
    <lineage>
        <taxon>Archaea</taxon>
        <taxon>Methanobacteriati</taxon>
        <taxon>Methanobacteriota</taxon>
        <taxon>Archaeoglobi</taxon>
        <taxon>Archaeoglobales</taxon>
        <taxon>Archaeoglobaceae</taxon>
        <taxon>Ferroglobus</taxon>
    </lineage>
</organism>
<comment type="similarity">
    <text evidence="9 10">Belongs to the thiamine-phosphate synthase family.</text>
</comment>
<proteinExistence type="inferred from homology"/>
<dbReference type="EMBL" id="CP001899">
    <property type="protein sequence ID" value="ADC64422.1"/>
    <property type="molecule type" value="Genomic_DNA"/>
</dbReference>
<dbReference type="RefSeq" id="WP_012964769.1">
    <property type="nucleotide sequence ID" value="NC_013849.1"/>
</dbReference>
<comment type="catalytic activity">
    <reaction evidence="6 9 10">
        <text>4-methyl-5-(2-phosphooxyethyl)-thiazole + 4-amino-2-methyl-5-(diphosphooxymethyl)pyrimidine + H(+) = thiamine phosphate + diphosphate</text>
        <dbReference type="Rhea" id="RHEA:22328"/>
        <dbReference type="ChEBI" id="CHEBI:15378"/>
        <dbReference type="ChEBI" id="CHEBI:33019"/>
        <dbReference type="ChEBI" id="CHEBI:37575"/>
        <dbReference type="ChEBI" id="CHEBI:57841"/>
        <dbReference type="ChEBI" id="CHEBI:58296"/>
        <dbReference type="EC" id="2.5.1.3"/>
    </reaction>
</comment>
<dbReference type="InterPro" id="IPR034291">
    <property type="entry name" value="TMP_synthase"/>
</dbReference>
<gene>
    <name evidence="9" type="primary">thiE</name>
    <name evidence="13" type="ordered locus">Ferp_0240</name>
</gene>
<comment type="cofactor">
    <cofactor evidence="9">
        <name>Mg(2+)</name>
        <dbReference type="ChEBI" id="CHEBI:18420"/>
    </cofactor>
    <text evidence="9">Binds 1 Mg(2+) ion per subunit.</text>
</comment>
<dbReference type="PANTHER" id="PTHR20857">
    <property type="entry name" value="THIAMINE-PHOSPHATE PYROPHOSPHORYLASE"/>
    <property type="match status" value="1"/>
</dbReference>
<name>D3S1W5_FERPA</name>
<evidence type="ECO:0000313" key="13">
    <source>
        <dbReference type="EMBL" id="ADC64422.1"/>
    </source>
</evidence>
<keyword evidence="3 9" id="KW-0479">Metal-binding</keyword>
<dbReference type="GO" id="GO:0005737">
    <property type="term" value="C:cytoplasm"/>
    <property type="evidence" value="ECO:0007669"/>
    <property type="project" value="TreeGrafter"/>
</dbReference>
<evidence type="ECO:0000256" key="11">
    <source>
        <dbReference type="RuleBase" id="RU004253"/>
    </source>
</evidence>
<comment type="catalytic activity">
    <reaction evidence="7 9 10">
        <text>2-(2-carboxy-4-methylthiazol-5-yl)ethyl phosphate + 4-amino-2-methyl-5-(diphosphooxymethyl)pyrimidine + 2 H(+) = thiamine phosphate + CO2 + diphosphate</text>
        <dbReference type="Rhea" id="RHEA:47848"/>
        <dbReference type="ChEBI" id="CHEBI:15378"/>
        <dbReference type="ChEBI" id="CHEBI:16526"/>
        <dbReference type="ChEBI" id="CHEBI:33019"/>
        <dbReference type="ChEBI" id="CHEBI:37575"/>
        <dbReference type="ChEBI" id="CHEBI:57841"/>
        <dbReference type="ChEBI" id="CHEBI:62890"/>
        <dbReference type="EC" id="2.5.1.3"/>
    </reaction>
</comment>
<evidence type="ECO:0000313" key="14">
    <source>
        <dbReference type="Proteomes" id="UP000002613"/>
    </source>
</evidence>
<evidence type="ECO:0000256" key="8">
    <source>
        <dbReference type="ARBA" id="ARBA00047883"/>
    </source>
</evidence>
<feature type="binding site" evidence="9">
    <location>
        <position position="134"/>
    </location>
    <ligand>
        <name>4-amino-2-methyl-5-(diphosphooxymethyl)pyrimidine</name>
        <dbReference type="ChEBI" id="CHEBI:57841"/>
    </ligand>
</feature>
<feature type="binding site" evidence="9">
    <location>
        <begin position="181"/>
        <end position="182"/>
    </location>
    <ligand>
        <name>2-[(2R,5Z)-2-carboxy-4-methylthiazol-5(2H)-ylidene]ethyl phosphate</name>
        <dbReference type="ChEBI" id="CHEBI:62899"/>
    </ligand>
</feature>
<keyword evidence="14" id="KW-1185">Reference proteome</keyword>
<dbReference type="PaxDb" id="589924-Ferp_0240"/>
<evidence type="ECO:0000256" key="6">
    <source>
        <dbReference type="ARBA" id="ARBA00047334"/>
    </source>
</evidence>
<keyword evidence="5 9" id="KW-0784">Thiamine biosynthesis</keyword>
<evidence type="ECO:0000256" key="5">
    <source>
        <dbReference type="ARBA" id="ARBA00022977"/>
    </source>
</evidence>
<dbReference type="KEGG" id="fpl:Ferp_0240"/>
<dbReference type="UniPathway" id="UPA00060">
    <property type="reaction ID" value="UER00141"/>
</dbReference>
<evidence type="ECO:0000256" key="9">
    <source>
        <dbReference type="HAMAP-Rule" id="MF_00097"/>
    </source>
</evidence>
<evidence type="ECO:0000256" key="2">
    <source>
        <dbReference type="ARBA" id="ARBA00022679"/>
    </source>
</evidence>
<dbReference type="OrthoDB" id="85572at2157"/>
<dbReference type="AlphaFoldDB" id="D3S1W5"/>
<dbReference type="GO" id="GO:0009228">
    <property type="term" value="P:thiamine biosynthetic process"/>
    <property type="evidence" value="ECO:0007669"/>
    <property type="project" value="UniProtKB-KW"/>
</dbReference>
<evidence type="ECO:0000256" key="7">
    <source>
        <dbReference type="ARBA" id="ARBA00047851"/>
    </source>
</evidence>
<dbReference type="CDD" id="cd00564">
    <property type="entry name" value="TMP_TenI"/>
    <property type="match status" value="1"/>
</dbReference>
<dbReference type="Proteomes" id="UP000002613">
    <property type="component" value="Chromosome"/>
</dbReference>
<dbReference type="eggNOG" id="arCOG01089">
    <property type="taxonomic scope" value="Archaea"/>
</dbReference>
<keyword evidence="2 9" id="KW-0808">Transferase</keyword>
<dbReference type="FunFam" id="3.20.20.70:FF:000096">
    <property type="entry name" value="Thiamine-phosphate synthase"/>
    <property type="match status" value="1"/>
</dbReference>
<dbReference type="GeneID" id="8777735"/>
<dbReference type="InterPro" id="IPR013785">
    <property type="entry name" value="Aldolase_TIM"/>
</dbReference>
<dbReference type="Gene3D" id="3.20.20.70">
    <property type="entry name" value="Aldolase class I"/>
    <property type="match status" value="1"/>
</dbReference>
<dbReference type="InterPro" id="IPR036206">
    <property type="entry name" value="ThiamineP_synth_sf"/>
</dbReference>
<reference evidence="13 14" key="2">
    <citation type="journal article" date="2011" name="Stand. Genomic Sci.">
        <title>Complete genome sequence of Ferroglobus placidus AEDII12DO.</title>
        <authorList>
            <person name="Anderson I."/>
            <person name="Risso C."/>
            <person name="Holmes D."/>
            <person name="Lucas S."/>
            <person name="Copeland A."/>
            <person name="Lapidus A."/>
            <person name="Cheng J.F."/>
            <person name="Bruce D."/>
            <person name="Goodwin L."/>
            <person name="Pitluck S."/>
            <person name="Saunders E."/>
            <person name="Brettin T."/>
            <person name="Detter J.C."/>
            <person name="Han C."/>
            <person name="Tapia R."/>
            <person name="Larimer F."/>
            <person name="Land M."/>
            <person name="Hauser L."/>
            <person name="Woyke T."/>
            <person name="Lovley D."/>
            <person name="Kyrpides N."/>
            <person name="Ivanova N."/>
        </authorList>
    </citation>
    <scope>NUCLEOTIDE SEQUENCE [LARGE SCALE GENOMIC DNA]</scope>
    <source>
        <strain evidence="14">DSM 10642 / AEDII12DO</strain>
    </source>
</reference>
<dbReference type="Pfam" id="PF02581">
    <property type="entry name" value="TMP-TENI"/>
    <property type="match status" value="1"/>
</dbReference>
<feature type="binding site" evidence="9">
    <location>
        <position position="106"/>
    </location>
    <ligand>
        <name>4-amino-2-methyl-5-(diphosphooxymethyl)pyrimidine</name>
        <dbReference type="ChEBI" id="CHEBI:57841"/>
    </ligand>
</feature>
<dbReference type="InterPro" id="IPR022998">
    <property type="entry name" value="ThiamineP_synth_TenI"/>
</dbReference>
<comment type="pathway">
    <text evidence="1 9 11">Cofactor biosynthesis; thiamine diphosphate biosynthesis; thiamine phosphate from 4-amino-2-methyl-5-diphosphomethylpyrimidine and 4-methyl-5-(2-phosphoethyl)-thiazole: step 1/1.</text>
</comment>
<evidence type="ECO:0000256" key="1">
    <source>
        <dbReference type="ARBA" id="ARBA00005165"/>
    </source>
</evidence>
<dbReference type="GO" id="GO:0009229">
    <property type="term" value="P:thiamine diphosphate biosynthetic process"/>
    <property type="evidence" value="ECO:0007669"/>
    <property type="project" value="UniProtKB-UniRule"/>
</dbReference>
<feature type="binding site" evidence="9">
    <location>
        <position position="162"/>
    </location>
    <ligand>
        <name>2-[(2R,5Z)-2-carboxy-4-methylthiazol-5(2H)-ylidene]ethyl phosphate</name>
        <dbReference type="ChEBI" id="CHEBI:62899"/>
    </ligand>
</feature>
<feature type="binding site" evidence="9">
    <location>
        <begin position="37"/>
        <end position="41"/>
    </location>
    <ligand>
        <name>4-amino-2-methyl-5-(diphosphooxymethyl)pyrimidine</name>
        <dbReference type="ChEBI" id="CHEBI:57841"/>
    </ligand>
</feature>
<comment type="catalytic activity">
    <reaction evidence="8 9 10">
        <text>2-[(2R,5Z)-2-carboxy-4-methylthiazol-5(2H)-ylidene]ethyl phosphate + 4-amino-2-methyl-5-(diphosphooxymethyl)pyrimidine + 2 H(+) = thiamine phosphate + CO2 + diphosphate</text>
        <dbReference type="Rhea" id="RHEA:47844"/>
        <dbReference type="ChEBI" id="CHEBI:15378"/>
        <dbReference type="ChEBI" id="CHEBI:16526"/>
        <dbReference type="ChEBI" id="CHEBI:33019"/>
        <dbReference type="ChEBI" id="CHEBI:37575"/>
        <dbReference type="ChEBI" id="CHEBI:57841"/>
        <dbReference type="ChEBI" id="CHEBI:62899"/>
        <dbReference type="EC" id="2.5.1.3"/>
    </reaction>
</comment>
<dbReference type="GO" id="GO:0000287">
    <property type="term" value="F:magnesium ion binding"/>
    <property type="evidence" value="ECO:0007669"/>
    <property type="project" value="UniProtKB-UniRule"/>
</dbReference>
<feature type="binding site" evidence="9">
    <location>
        <position position="69"/>
    </location>
    <ligand>
        <name>4-amino-2-methyl-5-(diphosphooxymethyl)pyrimidine</name>
        <dbReference type="ChEBI" id="CHEBI:57841"/>
    </ligand>
</feature>
<feature type="domain" description="Thiamine phosphate synthase/TenI" evidence="12">
    <location>
        <begin position="9"/>
        <end position="184"/>
    </location>
</feature>
<reference evidence="14" key="1">
    <citation type="submission" date="2010-02" db="EMBL/GenBank/DDBJ databases">
        <title>Complete sequence of Ferroglobus placidus DSM 10642.</title>
        <authorList>
            <consortium name="US DOE Joint Genome Institute"/>
            <person name="Lucas S."/>
            <person name="Copeland A."/>
            <person name="Lapidus A."/>
            <person name="Cheng J.-F."/>
            <person name="Bruce D."/>
            <person name="Goodwin L."/>
            <person name="Pitluck S."/>
            <person name="Saunders E."/>
            <person name="Brettin T."/>
            <person name="Detter J.C."/>
            <person name="Han C."/>
            <person name="Tapia R."/>
            <person name="Larimer F."/>
            <person name="Land M."/>
            <person name="Hauser L."/>
            <person name="Kyrpides N."/>
            <person name="Ivanova N."/>
            <person name="Holmes D."/>
            <person name="Lovley D."/>
            <person name="Kyrpides N."/>
            <person name="Anderson I.J."/>
            <person name="Woyke T."/>
        </authorList>
    </citation>
    <scope>NUCLEOTIDE SEQUENCE [LARGE SCALE GENOMIC DNA]</scope>
    <source>
        <strain evidence="14">DSM 10642 / AEDII12DO</strain>
    </source>
</reference>
<dbReference type="HAMAP" id="MF_00097">
    <property type="entry name" value="TMP_synthase"/>
    <property type="match status" value="1"/>
</dbReference>
<evidence type="ECO:0000259" key="12">
    <source>
        <dbReference type="Pfam" id="PF02581"/>
    </source>
</evidence>
<dbReference type="EC" id="2.5.1.3" evidence="9"/>
<feature type="binding site" evidence="9">
    <location>
        <position position="70"/>
    </location>
    <ligand>
        <name>Mg(2+)</name>
        <dbReference type="ChEBI" id="CHEBI:18420"/>
    </ligand>
</feature>
<dbReference type="GO" id="GO:0004789">
    <property type="term" value="F:thiamine-phosphate diphosphorylase activity"/>
    <property type="evidence" value="ECO:0007669"/>
    <property type="project" value="UniProtKB-UniRule"/>
</dbReference>
<dbReference type="HOGENOM" id="CLU_018272_3_2_2"/>
<dbReference type="SUPFAM" id="SSF51391">
    <property type="entry name" value="Thiamin phosphate synthase"/>
    <property type="match status" value="1"/>
</dbReference>
<feature type="binding site" evidence="9">
    <location>
        <begin position="131"/>
        <end position="133"/>
    </location>
    <ligand>
        <name>2-[(2R,5Z)-2-carboxy-4-methylthiazol-5(2H)-ylidene]ethyl phosphate</name>
        <dbReference type="ChEBI" id="CHEBI:62899"/>
    </ligand>
</feature>
<evidence type="ECO:0000256" key="10">
    <source>
        <dbReference type="RuleBase" id="RU003826"/>
    </source>
</evidence>
<protein>
    <recommendedName>
        <fullName evidence="9">Thiamine-phosphate synthase</fullName>
        <shortName evidence="9">TP synthase</shortName>
        <shortName evidence="9">TPS</shortName>
        <ecNumber evidence="9">2.5.1.3</ecNumber>
    </recommendedName>
    <alternativeName>
        <fullName evidence="9">Thiamine-phosphate pyrophosphorylase</fullName>
        <shortName evidence="9">TMP pyrophosphorylase</shortName>
        <shortName evidence="9">TMP-PPase</shortName>
    </alternativeName>
</protein>
<feature type="binding site" evidence="9">
    <location>
        <position position="89"/>
    </location>
    <ligand>
        <name>Mg(2+)</name>
        <dbReference type="ChEBI" id="CHEBI:18420"/>
    </ligand>
</feature>
<dbReference type="STRING" id="589924.Ferp_0240"/>
<sequence>MFSVKIRGLYVITSADFGWKHEEIAEMALKAGARIIQLREKRMPARKIYEVARKIRKLCDEYDAIFIVNDRLDIAMLSDADGVHVGKEDPPADKIKEIFDGIVGVSVDNVEEAKEAESYADYVGVGPVFKTTTKPDAGEVIGLEGLKKVKEVVKIPVVAIGGINKDNVREVIRIADAVAVVSAIASSKDPYKATKELLEIIENETQL</sequence>
<accession>D3S1W5</accession>
<keyword evidence="4 9" id="KW-0460">Magnesium</keyword>
<comment type="function">
    <text evidence="9">Condenses 4-methyl-5-(beta-hydroxyethyl)thiazole monophosphate (THZ-P) and 2-methyl-4-amino-5-hydroxymethyl pyrimidine pyrophosphate (HMP-PP) to form thiamine monophosphate (TMP).</text>
</comment>
<dbReference type="PANTHER" id="PTHR20857:SF15">
    <property type="entry name" value="THIAMINE-PHOSPHATE SYNTHASE"/>
    <property type="match status" value="1"/>
</dbReference>
<dbReference type="NCBIfam" id="TIGR00693">
    <property type="entry name" value="thiE"/>
    <property type="match status" value="1"/>
</dbReference>